<evidence type="ECO:0000313" key="8">
    <source>
        <dbReference type="EMBL" id="KAL0832952.1"/>
    </source>
</evidence>
<evidence type="ECO:0000256" key="1">
    <source>
        <dbReference type="ARBA" id="ARBA00004604"/>
    </source>
</evidence>
<dbReference type="InterPro" id="IPR035979">
    <property type="entry name" value="RBD_domain_sf"/>
</dbReference>
<dbReference type="SMART" id="SM00360">
    <property type="entry name" value="RRM"/>
    <property type="match status" value="1"/>
</dbReference>
<dbReference type="CDD" id="cd12307">
    <property type="entry name" value="RRM_NIFK_like"/>
    <property type="match status" value="1"/>
</dbReference>
<dbReference type="InterPro" id="IPR000504">
    <property type="entry name" value="RRM_dom"/>
</dbReference>
<keyword evidence="3" id="KW-0539">Nucleus</keyword>
<protein>
    <recommendedName>
        <fullName evidence="7">RRM domain-containing protein</fullName>
    </recommendedName>
</protein>
<dbReference type="Gene3D" id="3.30.70.330">
    <property type="match status" value="1"/>
</dbReference>
<feature type="compositionally biased region" description="Acidic residues" evidence="6">
    <location>
        <begin position="335"/>
        <end position="363"/>
    </location>
</feature>
<name>A0ABD0T7B9_LOXSC</name>
<comment type="caution">
    <text evidence="8">The sequence shown here is derived from an EMBL/GenBank/DDBJ whole genome shotgun (WGS) entry which is preliminary data.</text>
</comment>
<sequence>MEENVALDSSKQKQFVKSIKKLKLKKTDVKDEVKSKDDQVQKKKEKRSSRGLVYLGHIPHGFYEHEMTQYFKQFGMVTNVRVIRSKRTGNSKGFAFVEFKEPAVAEIVAETMNNYLMGKRLIKAAYIPPEKQKHHAKRKFWSSKFNPSSEARIKMKKAYNADKDEKGDLQKARKLLSNLTRTKKKLSDLGIDYDFFAPVDVPESLQHLLSKPEVKQENAVVKEKLDKKVKKEVKSEDNKSNKKKDKKQQPILKVIEKPDKKKETIVKVEEKASKNKKSKTENKVNEKEQTQKEKKLKEAGVKHVENFIKIQESDEDSDSSYAFDSDEFEKMLGNDSDDDAASGDSEGSDEDNAEESESEEELPEPPKKLKNTPKVVPLVKAPKQGKKDEKKLPETKRKASQKDAPVSPKKSKFENRNTQKLVKKQFKKKK</sequence>
<feature type="compositionally biased region" description="Basic and acidic residues" evidence="6">
    <location>
        <begin position="385"/>
        <end position="401"/>
    </location>
</feature>
<evidence type="ECO:0000256" key="5">
    <source>
        <dbReference type="SAM" id="Coils"/>
    </source>
</evidence>
<accession>A0ABD0T7B9</accession>
<evidence type="ECO:0000256" key="4">
    <source>
        <dbReference type="PROSITE-ProRule" id="PRU00176"/>
    </source>
</evidence>
<feature type="compositionally biased region" description="Basic residues" evidence="6">
    <location>
        <begin position="421"/>
        <end position="430"/>
    </location>
</feature>
<feature type="compositionally biased region" description="Basic and acidic residues" evidence="6">
    <location>
        <begin position="254"/>
        <end position="306"/>
    </location>
</feature>
<dbReference type="SUPFAM" id="SSF54928">
    <property type="entry name" value="RNA-binding domain, RBD"/>
    <property type="match status" value="1"/>
</dbReference>
<dbReference type="GO" id="GO:0005730">
    <property type="term" value="C:nucleolus"/>
    <property type="evidence" value="ECO:0007669"/>
    <property type="project" value="UniProtKB-SubCell"/>
</dbReference>
<dbReference type="PROSITE" id="PS50102">
    <property type="entry name" value="RRM"/>
    <property type="match status" value="1"/>
</dbReference>
<dbReference type="PANTHER" id="PTHR46754">
    <property type="entry name" value="MKI67 FHA DOMAIN-INTERACTING NUCLEOLAR PHOSPHOPROTEIN"/>
    <property type="match status" value="1"/>
</dbReference>
<feature type="coiled-coil region" evidence="5">
    <location>
        <begin position="19"/>
        <end position="46"/>
    </location>
</feature>
<dbReference type="Pfam" id="PF00076">
    <property type="entry name" value="RRM_1"/>
    <property type="match status" value="1"/>
</dbReference>
<dbReference type="GO" id="GO:0003723">
    <property type="term" value="F:RNA binding"/>
    <property type="evidence" value="ECO:0007669"/>
    <property type="project" value="UniProtKB-UniRule"/>
</dbReference>
<dbReference type="AlphaFoldDB" id="A0ABD0T7B9"/>
<gene>
    <name evidence="8" type="ORF">ABMA28_001087</name>
</gene>
<dbReference type="InterPro" id="IPR012677">
    <property type="entry name" value="Nucleotide-bd_a/b_plait_sf"/>
</dbReference>
<evidence type="ECO:0000256" key="6">
    <source>
        <dbReference type="SAM" id="MobiDB-lite"/>
    </source>
</evidence>
<evidence type="ECO:0000313" key="9">
    <source>
        <dbReference type="Proteomes" id="UP001549921"/>
    </source>
</evidence>
<dbReference type="Proteomes" id="UP001549921">
    <property type="component" value="Unassembled WGS sequence"/>
</dbReference>
<proteinExistence type="predicted"/>
<comment type="subcellular location">
    <subcellularLocation>
        <location evidence="1">Nucleus</location>
        <location evidence="1">Nucleolus</location>
    </subcellularLocation>
</comment>
<evidence type="ECO:0000259" key="7">
    <source>
        <dbReference type="PROSITE" id="PS50102"/>
    </source>
</evidence>
<feature type="domain" description="RRM" evidence="7">
    <location>
        <begin position="51"/>
        <end position="129"/>
    </location>
</feature>
<evidence type="ECO:0000256" key="2">
    <source>
        <dbReference type="ARBA" id="ARBA00022884"/>
    </source>
</evidence>
<feature type="region of interest" description="Disordered" evidence="6">
    <location>
        <begin position="228"/>
        <end position="430"/>
    </location>
</feature>
<organism evidence="8 9">
    <name type="scientific">Loxostege sticticalis</name>
    <name type="common">Beet webworm moth</name>
    <dbReference type="NCBI Taxonomy" id="481309"/>
    <lineage>
        <taxon>Eukaryota</taxon>
        <taxon>Metazoa</taxon>
        <taxon>Ecdysozoa</taxon>
        <taxon>Arthropoda</taxon>
        <taxon>Hexapoda</taxon>
        <taxon>Insecta</taxon>
        <taxon>Pterygota</taxon>
        <taxon>Neoptera</taxon>
        <taxon>Endopterygota</taxon>
        <taxon>Lepidoptera</taxon>
        <taxon>Glossata</taxon>
        <taxon>Ditrysia</taxon>
        <taxon>Pyraloidea</taxon>
        <taxon>Crambidae</taxon>
        <taxon>Pyraustinae</taxon>
        <taxon>Loxostege</taxon>
    </lineage>
</organism>
<keyword evidence="5" id="KW-0175">Coiled coil</keyword>
<evidence type="ECO:0000256" key="3">
    <source>
        <dbReference type="ARBA" id="ARBA00023242"/>
    </source>
</evidence>
<dbReference type="EMBL" id="JBEDNZ010000010">
    <property type="protein sequence ID" value="KAL0832952.1"/>
    <property type="molecule type" value="Genomic_DNA"/>
</dbReference>
<reference evidence="8 9" key="1">
    <citation type="submission" date="2024-06" db="EMBL/GenBank/DDBJ databases">
        <title>A chromosome-level genome assembly of beet webworm, Loxostege sticticalis.</title>
        <authorList>
            <person name="Zhang Y."/>
        </authorList>
    </citation>
    <scope>NUCLEOTIDE SEQUENCE [LARGE SCALE GENOMIC DNA]</scope>
    <source>
        <strain evidence="8">AQ028</strain>
        <tissue evidence="8">Male pupae</tissue>
    </source>
</reference>
<keyword evidence="2 4" id="KW-0694">RNA-binding</keyword>